<feature type="transmembrane region" description="Helical" evidence="11">
    <location>
        <begin position="1074"/>
        <end position="1098"/>
    </location>
</feature>
<dbReference type="GO" id="GO:0016887">
    <property type="term" value="F:ATP hydrolysis activity"/>
    <property type="evidence" value="ECO:0007669"/>
    <property type="project" value="InterPro"/>
</dbReference>
<dbReference type="OMA" id="DQDSYKF"/>
<feature type="transmembrane region" description="Helical" evidence="11">
    <location>
        <begin position="1159"/>
        <end position="1177"/>
    </location>
</feature>
<feature type="transmembrane region" description="Helical" evidence="11">
    <location>
        <begin position="178"/>
        <end position="203"/>
    </location>
</feature>
<dbReference type="Pfam" id="PF00122">
    <property type="entry name" value="E1-E2_ATPase"/>
    <property type="match status" value="1"/>
</dbReference>
<dbReference type="InterPro" id="IPR023299">
    <property type="entry name" value="ATPase_P-typ_cyto_dom_N"/>
</dbReference>
<dbReference type="InterPro" id="IPR001757">
    <property type="entry name" value="P_typ_ATPase"/>
</dbReference>
<feature type="transmembrane region" description="Helical" evidence="11">
    <location>
        <begin position="520"/>
        <end position="540"/>
    </location>
</feature>
<feature type="transmembrane region" description="Helical" evidence="11">
    <location>
        <begin position="1127"/>
        <end position="1147"/>
    </location>
</feature>
<dbReference type="EMBL" id="LT553594">
    <property type="protein sequence ID" value="SAM01860.1"/>
    <property type="molecule type" value="Genomic_DNA"/>
</dbReference>
<evidence type="ECO:0000256" key="3">
    <source>
        <dbReference type="ARBA" id="ARBA00022692"/>
    </source>
</evidence>
<name>A0A168P6X3_ABSGL</name>
<evidence type="ECO:0000256" key="6">
    <source>
        <dbReference type="ARBA" id="ARBA00022840"/>
    </source>
</evidence>
<keyword evidence="6" id="KW-0067">ATP-binding</keyword>
<comment type="subcellular location">
    <subcellularLocation>
        <location evidence="1">Membrane</location>
        <topology evidence="1">Multi-pass membrane protein</topology>
    </subcellularLocation>
</comment>
<dbReference type="OrthoDB" id="48943at2759"/>
<evidence type="ECO:0000256" key="9">
    <source>
        <dbReference type="ARBA" id="ARBA00022989"/>
    </source>
</evidence>
<dbReference type="SUPFAM" id="SSF81660">
    <property type="entry name" value="Metal cation-transporting ATPase, ATP-binding domain N"/>
    <property type="match status" value="1"/>
</dbReference>
<dbReference type="SUPFAM" id="SSF81653">
    <property type="entry name" value="Calcium ATPase, transduction domain A"/>
    <property type="match status" value="1"/>
</dbReference>
<dbReference type="GO" id="GO:0046872">
    <property type="term" value="F:metal ion binding"/>
    <property type="evidence" value="ECO:0007669"/>
    <property type="project" value="UniProtKB-KW"/>
</dbReference>
<evidence type="ECO:0000259" key="13">
    <source>
        <dbReference type="Pfam" id="PF00690"/>
    </source>
</evidence>
<evidence type="ECO:0000256" key="5">
    <source>
        <dbReference type="ARBA" id="ARBA00022741"/>
    </source>
</evidence>
<keyword evidence="3 11" id="KW-0812">Transmembrane</keyword>
<dbReference type="SFLD" id="SFLDS00003">
    <property type="entry name" value="Haloacid_Dehalogenase"/>
    <property type="match status" value="1"/>
</dbReference>
<reference evidence="14" key="1">
    <citation type="submission" date="2016-04" db="EMBL/GenBank/DDBJ databases">
        <authorList>
            <person name="Evans L.H."/>
            <person name="Alamgir A."/>
            <person name="Owens N."/>
            <person name="Weber N.D."/>
            <person name="Virtaneva K."/>
            <person name="Barbian K."/>
            <person name="Babar A."/>
            <person name="Rosenke K."/>
        </authorList>
    </citation>
    <scope>NUCLEOTIDE SEQUENCE [LARGE SCALE GENOMIC DNA]</scope>
    <source>
        <strain evidence="14">CBS 101.48</strain>
    </source>
</reference>
<dbReference type="SUPFAM" id="SSF56784">
    <property type="entry name" value="HAD-like"/>
    <property type="match status" value="1"/>
</dbReference>
<evidence type="ECO:0000256" key="1">
    <source>
        <dbReference type="ARBA" id="ARBA00004141"/>
    </source>
</evidence>
<feature type="transmembrane region" description="Helical" evidence="11">
    <location>
        <begin position="98"/>
        <end position="119"/>
    </location>
</feature>
<dbReference type="GO" id="GO:0005524">
    <property type="term" value="F:ATP binding"/>
    <property type="evidence" value="ECO:0007669"/>
    <property type="project" value="UniProtKB-KW"/>
</dbReference>
<keyword evidence="15" id="KW-1185">Reference proteome</keyword>
<protein>
    <recommendedName>
        <fullName evidence="16">Cation-transporting P-type ATPase N-terminal domain-containing protein</fullName>
    </recommendedName>
</protein>
<evidence type="ECO:0000256" key="7">
    <source>
        <dbReference type="ARBA" id="ARBA00022842"/>
    </source>
</evidence>
<evidence type="ECO:0000256" key="11">
    <source>
        <dbReference type="SAM" id="Phobius"/>
    </source>
</evidence>
<feature type="transmembrane region" description="Helical" evidence="11">
    <location>
        <begin position="1036"/>
        <end position="1053"/>
    </location>
</feature>
<dbReference type="SFLD" id="SFLDF00027">
    <property type="entry name" value="p-type_atpase"/>
    <property type="match status" value="1"/>
</dbReference>
<dbReference type="InterPro" id="IPR006544">
    <property type="entry name" value="P-type_TPase_V"/>
</dbReference>
<dbReference type="Gene3D" id="3.40.50.1000">
    <property type="entry name" value="HAD superfamily/HAD-like"/>
    <property type="match status" value="1"/>
</dbReference>
<organism evidence="14">
    <name type="scientific">Absidia glauca</name>
    <name type="common">Pin mould</name>
    <dbReference type="NCBI Taxonomy" id="4829"/>
    <lineage>
        <taxon>Eukaryota</taxon>
        <taxon>Fungi</taxon>
        <taxon>Fungi incertae sedis</taxon>
        <taxon>Mucoromycota</taxon>
        <taxon>Mucoromycotina</taxon>
        <taxon>Mucoromycetes</taxon>
        <taxon>Mucorales</taxon>
        <taxon>Cunninghamellaceae</taxon>
        <taxon>Absidia</taxon>
    </lineage>
</organism>
<evidence type="ECO:0000256" key="10">
    <source>
        <dbReference type="ARBA" id="ARBA00023136"/>
    </source>
</evidence>
<dbReference type="SUPFAM" id="SSF81665">
    <property type="entry name" value="Calcium ATPase, transmembrane domain M"/>
    <property type="match status" value="1"/>
</dbReference>
<keyword evidence="7" id="KW-0460">Magnesium</keyword>
<evidence type="ECO:0000256" key="4">
    <source>
        <dbReference type="ARBA" id="ARBA00022723"/>
    </source>
</evidence>
<dbReference type="Gene3D" id="3.40.1110.10">
    <property type="entry name" value="Calcium-transporting ATPase, cytoplasmic domain N"/>
    <property type="match status" value="1"/>
</dbReference>
<keyword evidence="9 11" id="KW-1133">Transmembrane helix</keyword>
<evidence type="ECO:0000259" key="12">
    <source>
        <dbReference type="Pfam" id="PF00122"/>
    </source>
</evidence>
<feature type="transmembrane region" description="Helical" evidence="11">
    <location>
        <begin position="1011"/>
        <end position="1030"/>
    </location>
</feature>
<dbReference type="InterPro" id="IPR004014">
    <property type="entry name" value="ATPase_P-typ_cation-transptr_N"/>
</dbReference>
<dbReference type="PRINTS" id="PR00119">
    <property type="entry name" value="CATATPASE"/>
</dbReference>
<keyword evidence="5" id="KW-0547">Nucleotide-binding</keyword>
<dbReference type="InterPro" id="IPR008250">
    <property type="entry name" value="ATPase_P-typ_transduc_dom_A_sf"/>
</dbReference>
<feature type="transmembrane region" description="Helical" evidence="11">
    <location>
        <begin position="546"/>
        <end position="568"/>
    </location>
</feature>
<dbReference type="Pfam" id="PF00690">
    <property type="entry name" value="Cation_ATPase_N"/>
    <property type="match status" value="1"/>
</dbReference>
<evidence type="ECO:0000313" key="15">
    <source>
        <dbReference type="Proteomes" id="UP000078561"/>
    </source>
</evidence>
<dbReference type="InterPro" id="IPR059000">
    <property type="entry name" value="ATPase_P-type_domA"/>
</dbReference>
<dbReference type="InterPro" id="IPR036412">
    <property type="entry name" value="HAD-like_sf"/>
</dbReference>
<feature type="transmembrane region" description="Helical" evidence="11">
    <location>
        <begin position="347"/>
        <end position="369"/>
    </location>
</feature>
<dbReference type="GO" id="GO:0016020">
    <property type="term" value="C:membrane"/>
    <property type="evidence" value="ECO:0007669"/>
    <property type="project" value="UniProtKB-SubCell"/>
</dbReference>
<evidence type="ECO:0000313" key="14">
    <source>
        <dbReference type="EMBL" id="SAM01860.1"/>
    </source>
</evidence>
<dbReference type="PANTHER" id="PTHR45630:SF11">
    <property type="entry name" value="CATION-TRANSPORTING P-TYPE ATPASE N-TERMINAL DOMAIN-CONTAINING PROTEIN"/>
    <property type="match status" value="1"/>
</dbReference>
<dbReference type="InterPro" id="IPR044492">
    <property type="entry name" value="P_typ_ATPase_HD_dom"/>
</dbReference>
<feature type="domain" description="P-type ATPase A" evidence="12">
    <location>
        <begin position="385"/>
        <end position="503"/>
    </location>
</feature>
<evidence type="ECO:0000256" key="8">
    <source>
        <dbReference type="ARBA" id="ARBA00022967"/>
    </source>
</evidence>
<accession>A0A168P6X3</accession>
<keyword evidence="10 11" id="KW-0472">Membrane</keyword>
<evidence type="ECO:0000256" key="2">
    <source>
        <dbReference type="ARBA" id="ARBA00006000"/>
    </source>
</evidence>
<dbReference type="PROSITE" id="PS00154">
    <property type="entry name" value="ATPASE_E1_E2"/>
    <property type="match status" value="1"/>
</dbReference>
<feature type="domain" description="Cation-transporting P-type ATPase N-terminal" evidence="13">
    <location>
        <begin position="284"/>
        <end position="338"/>
    </location>
</feature>
<keyword evidence="8" id="KW-1278">Translocase</keyword>
<comment type="similarity">
    <text evidence="2">Belongs to the cation transport ATPase (P-type) (TC 3.A.3) family. Type V subfamily.</text>
</comment>
<dbReference type="NCBIfam" id="TIGR01657">
    <property type="entry name" value="P-ATPase-V"/>
    <property type="match status" value="1"/>
</dbReference>
<dbReference type="PANTHER" id="PTHR45630">
    <property type="entry name" value="CATION-TRANSPORTING ATPASE-RELATED"/>
    <property type="match status" value="1"/>
</dbReference>
<dbReference type="Proteomes" id="UP000078561">
    <property type="component" value="Unassembled WGS sequence"/>
</dbReference>
<keyword evidence="4" id="KW-0479">Metal-binding</keyword>
<sequence>MISLFVLRRFARQHALLAKHTVSMVNADPPVGLICCQQQYTNIPQFVAANKTKQAMAACGAAVNVQALPDWSPTGDASLMWGECPAPDYGTLNFHEPVFLAMWVYYGSLVAFLLVWLAYKTVREKVIKAQYKKTLTKHHQDEATFEKEKDKKVLAADDDMGSIEPDDEMVIKAYKNDILGTFFFVCYILQTLGMVAYMIMIVYDYYQNYLWFPIILLEEEDKVTDTVRWLEAKGKRLFGLDVVVTTAKLEKTRSGTKYFNYQCTRFVYHPEALLFTPHDFHLGETHADLAKLVDGLTVDEAAMREELVGPNFIEVYVPNLAMAFLREFASFFYIYQFTALWLFYYFAYWQVGVADTAVILLSAIVKVVVRLKSEHRIKTMAEFTDHCRIRRDGQWQDLSTADLVPGDVFEVVEGKTTPCDGVVLSGNIVADESSLTGEPLPIRKFPLRHQDDATYDRMGASKISTIFSGTTISQAERTEKDTPVCALVTHTGTATDKGELVKKILFPTRVSFVFDEQIKIVILILLCCGLIMLGLAIWLYTSGTSAWFYAMFAICQLVSPLLPAALVVGQSVAAGRLRDKNIYCVDLPRILMAGKVQLFCFDKTGTLTKEGLEFYGVQPVENVNDIIKNRADKTEPKFDTQMEQVEDIPRLAQIALATCHAVTTLNGQFIGNPVDIEMFRSSKWQLDNKNTHEDYVDTLLPPTGEPVHVLKRFEFVHARMSMSVAVLDTATSKVHIFVKGAYEKIKELSTPDSIPADYDTITSNHARQGCYVLALSHRELDLNEVEGGLAGFRQWTRDQMEQHIHFIGLIVFKNQLKEDTAENIAELKRGATRTIMITGDTALTGVYIARQCGMTPPNRTILLGDCHNDDGVVWMDVDNDDKQVDVDAYLLNKGHTSVELAVTGKAFQWLVDHDLIRKYLLDIRVFARMTPAGKVQCVQLHMERGITAMTGDGGNDCGALRAAHVGIAMSDAEASIVSPFSTSVRSVKSCVELLRQGRAALATSITGYRYLVLYGQVMMMLKVFTFYFSVTMGTNVWIAIDVFITVLMTWGLSQSKAADRLEGVRPTARLLGPQTLASCLGLVSINWIYLTTAFYMLFQQDWYRCNEFDSNAVDISKWWLLADNYEAQLLALVCLFQFVNNAAVFNFGYKFRQAFYRNYTLVVLWLIYLAIVSYWVLAPPNRFGCLFRFNCGTKSVLEQFGLPVPPTHVENYNTPLGMNVMPSDFRWRLWGLCVGNMLTALAYEREYDFDLLRYDLWVGNSDDVRSTVAILIVSHKS</sequence>
<evidence type="ECO:0008006" key="16">
    <source>
        <dbReference type="Google" id="ProtNLM"/>
    </source>
</evidence>
<dbReference type="GO" id="GO:0019829">
    <property type="term" value="F:ATPase-coupled monoatomic cation transmembrane transporter activity"/>
    <property type="evidence" value="ECO:0007669"/>
    <property type="project" value="TreeGrafter"/>
</dbReference>
<dbReference type="Gene3D" id="2.70.150.10">
    <property type="entry name" value="Calcium-transporting ATPase, cytoplasmic transduction domain A"/>
    <property type="match status" value="1"/>
</dbReference>
<dbReference type="SFLD" id="SFLDG00002">
    <property type="entry name" value="C1.7:_P-type_atpase_like"/>
    <property type="match status" value="1"/>
</dbReference>
<dbReference type="STRING" id="4829.A0A168P6X3"/>
<dbReference type="InParanoid" id="A0A168P6X3"/>
<dbReference type="GO" id="GO:0140358">
    <property type="term" value="F:P-type transmembrane transporter activity"/>
    <property type="evidence" value="ECO:0007669"/>
    <property type="project" value="InterPro"/>
</dbReference>
<dbReference type="InterPro" id="IPR023298">
    <property type="entry name" value="ATPase_P-typ_TM_dom_sf"/>
</dbReference>
<gene>
    <name evidence="14" type="primary">ABSGL_07610.1 scaffold 8901</name>
</gene>
<dbReference type="InterPro" id="IPR023214">
    <property type="entry name" value="HAD_sf"/>
</dbReference>
<dbReference type="NCBIfam" id="TIGR01494">
    <property type="entry name" value="ATPase_P-type"/>
    <property type="match status" value="1"/>
</dbReference>
<dbReference type="InterPro" id="IPR018303">
    <property type="entry name" value="ATPase_P-typ_P_site"/>
</dbReference>
<dbReference type="AlphaFoldDB" id="A0A168P6X3"/>
<proteinExistence type="inferred from homology"/>